<evidence type="ECO:0000313" key="3">
    <source>
        <dbReference type="Proteomes" id="UP000593564"/>
    </source>
</evidence>
<comment type="caution">
    <text evidence="2">The sequence shown here is derived from an EMBL/GenBank/DDBJ whole genome shotgun (WGS) entry which is preliminary data.</text>
</comment>
<keyword evidence="3" id="KW-1185">Reference proteome</keyword>
<accession>A0A7J7GK80</accession>
<comment type="similarity">
    <text evidence="1">Belongs to the LOR family.</text>
</comment>
<dbReference type="InterPro" id="IPR025659">
    <property type="entry name" value="Tubby-like_C"/>
</dbReference>
<gene>
    <name evidence="2" type="ORF">HYC85_022247</name>
</gene>
<reference evidence="3" key="1">
    <citation type="journal article" date="2020" name="Nat. Commun.">
        <title>Genome assembly of wild tea tree DASZ reveals pedigree and selection history of tea varieties.</title>
        <authorList>
            <person name="Zhang W."/>
            <person name="Zhang Y."/>
            <person name="Qiu H."/>
            <person name="Guo Y."/>
            <person name="Wan H."/>
            <person name="Zhang X."/>
            <person name="Scossa F."/>
            <person name="Alseekh S."/>
            <person name="Zhang Q."/>
            <person name="Wang P."/>
            <person name="Xu L."/>
            <person name="Schmidt M.H."/>
            <person name="Jia X."/>
            <person name="Li D."/>
            <person name="Zhu A."/>
            <person name="Guo F."/>
            <person name="Chen W."/>
            <person name="Ni D."/>
            <person name="Usadel B."/>
            <person name="Fernie A.R."/>
            <person name="Wen W."/>
        </authorList>
    </citation>
    <scope>NUCLEOTIDE SEQUENCE [LARGE SCALE GENOMIC DNA]</scope>
    <source>
        <strain evidence="3">cv. G240</strain>
    </source>
</reference>
<organism evidence="2 3">
    <name type="scientific">Camellia sinensis</name>
    <name type="common">Tea plant</name>
    <name type="synonym">Thea sinensis</name>
    <dbReference type="NCBI Taxonomy" id="4442"/>
    <lineage>
        <taxon>Eukaryota</taxon>
        <taxon>Viridiplantae</taxon>
        <taxon>Streptophyta</taxon>
        <taxon>Embryophyta</taxon>
        <taxon>Tracheophyta</taxon>
        <taxon>Spermatophyta</taxon>
        <taxon>Magnoliopsida</taxon>
        <taxon>eudicotyledons</taxon>
        <taxon>Gunneridae</taxon>
        <taxon>Pentapetalae</taxon>
        <taxon>asterids</taxon>
        <taxon>Ericales</taxon>
        <taxon>Theaceae</taxon>
        <taxon>Camellia</taxon>
    </lineage>
</organism>
<reference evidence="2 3" key="2">
    <citation type="submission" date="2020-07" db="EMBL/GenBank/DDBJ databases">
        <title>Genome assembly of wild tea tree DASZ reveals pedigree and selection history of tea varieties.</title>
        <authorList>
            <person name="Zhang W."/>
        </authorList>
    </citation>
    <scope>NUCLEOTIDE SEQUENCE [LARGE SCALE GENOMIC DNA]</scope>
    <source>
        <strain evidence="3">cv. G240</strain>
        <tissue evidence="2">Leaf</tissue>
    </source>
</reference>
<evidence type="ECO:0000313" key="2">
    <source>
        <dbReference type="EMBL" id="KAF5941080.1"/>
    </source>
</evidence>
<dbReference type="Gene3D" id="2.40.160.200">
    <property type="entry name" value="LURP1-related"/>
    <property type="match status" value="1"/>
</dbReference>
<dbReference type="Proteomes" id="UP000593564">
    <property type="component" value="Unassembled WGS sequence"/>
</dbReference>
<dbReference type="AlphaFoldDB" id="A0A7J7GK80"/>
<dbReference type="InterPro" id="IPR038595">
    <property type="entry name" value="LOR_sf"/>
</dbReference>
<protein>
    <submittedName>
        <fullName evidence="2">Uncharacterized protein</fullName>
    </submittedName>
</protein>
<sequence>MSRIHPDLNRFQDLSEKVKDNDNQFQNQYRIDNSNSGSDDQVLTVWKRSSMSFQGTDGFTVFDSSSGRLVFRVDNYSRKDRFGCRRRTRACPHGWIWKSFAYLETPGN</sequence>
<dbReference type="SUPFAM" id="SSF54518">
    <property type="entry name" value="Tubby C-terminal domain-like"/>
    <property type="match status" value="1"/>
</dbReference>
<dbReference type="Pfam" id="PF04525">
    <property type="entry name" value="LOR"/>
    <property type="match status" value="1"/>
</dbReference>
<dbReference type="EMBL" id="JACBKZ010000010">
    <property type="protein sequence ID" value="KAF5941080.1"/>
    <property type="molecule type" value="Genomic_DNA"/>
</dbReference>
<name>A0A7J7GK80_CAMSI</name>
<evidence type="ECO:0000256" key="1">
    <source>
        <dbReference type="ARBA" id="ARBA00005437"/>
    </source>
</evidence>
<dbReference type="InterPro" id="IPR007612">
    <property type="entry name" value="LOR"/>
</dbReference>
<proteinExistence type="inferred from homology"/>